<dbReference type="InterPro" id="IPR000182">
    <property type="entry name" value="GNAT_dom"/>
</dbReference>
<dbReference type="InterPro" id="IPR050680">
    <property type="entry name" value="YpeA/RimI_acetyltransf"/>
</dbReference>
<dbReference type="SUPFAM" id="SSF55729">
    <property type="entry name" value="Acyl-CoA N-acyltransferases (Nat)"/>
    <property type="match status" value="1"/>
</dbReference>
<protein>
    <submittedName>
        <fullName evidence="4">GNAT family N-acetyltransferase</fullName>
    </submittedName>
</protein>
<keyword evidence="2" id="KW-0012">Acyltransferase</keyword>
<organism evidence="4 5">
    <name type="scientific">Brevibacillus brevis</name>
    <name type="common">Bacillus brevis</name>
    <dbReference type="NCBI Taxonomy" id="1393"/>
    <lineage>
        <taxon>Bacteria</taxon>
        <taxon>Bacillati</taxon>
        <taxon>Bacillota</taxon>
        <taxon>Bacilli</taxon>
        <taxon>Bacillales</taxon>
        <taxon>Paenibacillaceae</taxon>
        <taxon>Brevibacillus</taxon>
    </lineage>
</organism>
<evidence type="ECO:0000256" key="2">
    <source>
        <dbReference type="ARBA" id="ARBA00023315"/>
    </source>
</evidence>
<evidence type="ECO:0000259" key="3">
    <source>
        <dbReference type="PROSITE" id="PS51186"/>
    </source>
</evidence>
<dbReference type="PROSITE" id="PS51186">
    <property type="entry name" value="GNAT"/>
    <property type="match status" value="1"/>
</dbReference>
<dbReference type="PANTHER" id="PTHR43420">
    <property type="entry name" value="ACETYLTRANSFERASE"/>
    <property type="match status" value="1"/>
</dbReference>
<proteinExistence type="predicted"/>
<evidence type="ECO:0000256" key="1">
    <source>
        <dbReference type="ARBA" id="ARBA00022679"/>
    </source>
</evidence>
<keyword evidence="5" id="KW-1185">Reference proteome</keyword>
<dbReference type="Pfam" id="PF00583">
    <property type="entry name" value="Acetyltransf_1"/>
    <property type="match status" value="1"/>
</dbReference>
<dbReference type="RefSeq" id="WP_310766953.1">
    <property type="nucleotide sequence ID" value="NZ_CP134050.1"/>
</dbReference>
<sequence>MIAIKRMSDCTFAEVTKAWNRGFEGYFFPVALTEELLVQRLGAEGYSLGLSVVAFDGEEPIGLVASGLRTVNGRKIAWNGGTGVATAYRRQGVGRQLMAATLELYREAGVDDAILEAISQNDKAIALYRQLGYEIVDRLVFWQRTDALPGDLFGTGRESAYRVRPILAQEVSVLPFYRTDAPWQNQWQSMRDGEALLVEDERGQAVGYAMYKRAVNEEGKIAAIVLRQCEAQPGHGDEEAILRAALRELYGPSELECRRSTFNLPASQERLLGILEEAGFSSSGTEQVYMVKKMNASESSASIKPS</sequence>
<name>A0ABY9T3E4_BREBE</name>
<keyword evidence="1" id="KW-0808">Transferase</keyword>
<evidence type="ECO:0000313" key="5">
    <source>
        <dbReference type="Proteomes" id="UP001256827"/>
    </source>
</evidence>
<dbReference type="PANTHER" id="PTHR43420:SF51">
    <property type="entry name" value="PEPTIDYL-LYSINE N-ACETYLTRANSFERASE YIAC"/>
    <property type="match status" value="1"/>
</dbReference>
<evidence type="ECO:0000313" key="4">
    <source>
        <dbReference type="EMBL" id="WNC14605.1"/>
    </source>
</evidence>
<dbReference type="CDD" id="cd04301">
    <property type="entry name" value="NAT_SF"/>
    <property type="match status" value="1"/>
</dbReference>
<gene>
    <name evidence="4" type="ORF">RGB73_28750</name>
</gene>
<dbReference type="Proteomes" id="UP001256827">
    <property type="component" value="Chromosome"/>
</dbReference>
<feature type="domain" description="N-acetyltransferase" evidence="3">
    <location>
        <begin position="2"/>
        <end position="155"/>
    </location>
</feature>
<dbReference type="InterPro" id="IPR016181">
    <property type="entry name" value="Acyl_CoA_acyltransferase"/>
</dbReference>
<dbReference type="Gene3D" id="3.40.630.30">
    <property type="match status" value="2"/>
</dbReference>
<dbReference type="EMBL" id="CP134050">
    <property type="protein sequence ID" value="WNC14605.1"/>
    <property type="molecule type" value="Genomic_DNA"/>
</dbReference>
<accession>A0ABY9T3E4</accession>
<reference evidence="4 5" key="1">
    <citation type="submission" date="2023-09" db="EMBL/GenBank/DDBJ databases">
        <title>Complete Genome and Methylome dissection of Bacillus brevis NEB573 original source of BbsI restriction endonuclease.</title>
        <authorList>
            <person name="Fomenkov A."/>
            <person name="Roberts R.D."/>
        </authorList>
    </citation>
    <scope>NUCLEOTIDE SEQUENCE [LARGE SCALE GENOMIC DNA]</scope>
    <source>
        <strain evidence="4 5">NEB573</strain>
    </source>
</reference>